<name>A0AAD7NLL7_9AGAR</name>
<dbReference type="AlphaFoldDB" id="A0AAD7NLL7"/>
<gene>
    <name evidence="1" type="ORF">DFH07DRAFT_1058596</name>
</gene>
<reference evidence="1" key="1">
    <citation type="submission" date="2023-03" db="EMBL/GenBank/DDBJ databases">
        <title>Massive genome expansion in bonnet fungi (Mycena s.s.) driven by repeated elements and novel gene families across ecological guilds.</title>
        <authorList>
            <consortium name="Lawrence Berkeley National Laboratory"/>
            <person name="Harder C.B."/>
            <person name="Miyauchi S."/>
            <person name="Viragh M."/>
            <person name="Kuo A."/>
            <person name="Thoen E."/>
            <person name="Andreopoulos B."/>
            <person name="Lu D."/>
            <person name="Skrede I."/>
            <person name="Drula E."/>
            <person name="Henrissat B."/>
            <person name="Morin E."/>
            <person name="Kohler A."/>
            <person name="Barry K."/>
            <person name="LaButti K."/>
            <person name="Morin E."/>
            <person name="Salamov A."/>
            <person name="Lipzen A."/>
            <person name="Mereny Z."/>
            <person name="Hegedus B."/>
            <person name="Baldrian P."/>
            <person name="Stursova M."/>
            <person name="Weitz H."/>
            <person name="Taylor A."/>
            <person name="Grigoriev I.V."/>
            <person name="Nagy L.G."/>
            <person name="Martin F."/>
            <person name="Kauserud H."/>
        </authorList>
    </citation>
    <scope>NUCLEOTIDE SEQUENCE</scope>
    <source>
        <strain evidence="1">CBHHK188m</strain>
    </source>
</reference>
<organism evidence="1 2">
    <name type="scientific">Mycena maculata</name>
    <dbReference type="NCBI Taxonomy" id="230809"/>
    <lineage>
        <taxon>Eukaryota</taxon>
        <taxon>Fungi</taxon>
        <taxon>Dikarya</taxon>
        <taxon>Basidiomycota</taxon>
        <taxon>Agaricomycotina</taxon>
        <taxon>Agaricomycetes</taxon>
        <taxon>Agaricomycetidae</taxon>
        <taxon>Agaricales</taxon>
        <taxon>Marasmiineae</taxon>
        <taxon>Mycenaceae</taxon>
        <taxon>Mycena</taxon>
    </lineage>
</organism>
<dbReference type="EMBL" id="JARJLG010000031">
    <property type="protein sequence ID" value="KAJ7767037.1"/>
    <property type="molecule type" value="Genomic_DNA"/>
</dbReference>
<proteinExistence type="predicted"/>
<keyword evidence="2" id="KW-1185">Reference proteome</keyword>
<sequence>METSSDPLRLPELLNLIVGLLHPSDSDLRACALVARSWVFPTQSLLFEDIRFLDSSHHRSNGDEYLCLCFLGMMYTSPHLLRHICRLEATEHCLTHESFCRLCLLPFPRLQNVIINPYGMSYASVVAIQQLLSLPTLLPCYVWRSGVSSPTPPLFFIFGGSDNFNLIPARSAAPIKLVSLTIIRMNDAVGAWMQHNIFPFDISGLKISQVGDHTDVLRRPTFTPAHRTIEALEFDITSPDGSIDLSWFPNLTFLRLHIHRDYTYTWWSNFSSTLLTIAPANCIRNVSIWGYFNLEESCEYLDHVLSQRLFPGTTVELQPVGKPVPNVIPYFLRLNAMTLMRPFVPPLFQCVSLHDRIAPANPV</sequence>
<evidence type="ECO:0000313" key="1">
    <source>
        <dbReference type="EMBL" id="KAJ7767037.1"/>
    </source>
</evidence>
<protein>
    <submittedName>
        <fullName evidence="1">Uncharacterized protein</fullName>
    </submittedName>
</protein>
<dbReference type="Proteomes" id="UP001215280">
    <property type="component" value="Unassembled WGS sequence"/>
</dbReference>
<comment type="caution">
    <text evidence="1">The sequence shown here is derived from an EMBL/GenBank/DDBJ whole genome shotgun (WGS) entry which is preliminary data.</text>
</comment>
<accession>A0AAD7NLL7</accession>
<evidence type="ECO:0000313" key="2">
    <source>
        <dbReference type="Proteomes" id="UP001215280"/>
    </source>
</evidence>